<feature type="region of interest" description="Disordered" evidence="1">
    <location>
        <begin position="27"/>
        <end position="46"/>
    </location>
</feature>
<name>A0A168MXN8_ABSGL</name>
<feature type="region of interest" description="Disordered" evidence="1">
    <location>
        <begin position="102"/>
        <end position="127"/>
    </location>
</feature>
<evidence type="ECO:0000259" key="2">
    <source>
        <dbReference type="SMART" id="SM00429"/>
    </source>
</evidence>
<feature type="compositionally biased region" description="Basic residues" evidence="1">
    <location>
        <begin position="274"/>
        <end position="284"/>
    </location>
</feature>
<dbReference type="Pfam" id="PF25603">
    <property type="entry name" value="SPT23_MGA2_DBD"/>
    <property type="match status" value="1"/>
</dbReference>
<feature type="region of interest" description="Disordered" evidence="1">
    <location>
        <begin position="256"/>
        <end position="303"/>
    </location>
</feature>
<evidence type="ECO:0000313" key="3">
    <source>
        <dbReference type="EMBL" id="SAL99406.1"/>
    </source>
</evidence>
<evidence type="ECO:0000256" key="1">
    <source>
        <dbReference type="SAM" id="MobiDB-lite"/>
    </source>
</evidence>
<feature type="compositionally biased region" description="Polar residues" evidence="1">
    <location>
        <begin position="27"/>
        <end position="42"/>
    </location>
</feature>
<dbReference type="EMBL" id="LT552697">
    <property type="protein sequence ID" value="SAL99406.1"/>
    <property type="molecule type" value="Genomic_DNA"/>
</dbReference>
<dbReference type="AlphaFoldDB" id="A0A168MXN8"/>
<dbReference type="SMART" id="SM00429">
    <property type="entry name" value="IPT"/>
    <property type="match status" value="1"/>
</dbReference>
<proteinExistence type="predicted"/>
<dbReference type="Pfam" id="PF01833">
    <property type="entry name" value="TIG"/>
    <property type="match status" value="1"/>
</dbReference>
<organism evidence="3">
    <name type="scientific">Absidia glauca</name>
    <name type="common">Pin mould</name>
    <dbReference type="NCBI Taxonomy" id="4829"/>
    <lineage>
        <taxon>Eukaryota</taxon>
        <taxon>Fungi</taxon>
        <taxon>Fungi incertae sedis</taxon>
        <taxon>Mucoromycota</taxon>
        <taxon>Mucoromycotina</taxon>
        <taxon>Mucoromycetes</taxon>
        <taxon>Mucorales</taxon>
        <taxon>Cunninghamellaceae</taxon>
        <taxon>Absidia</taxon>
    </lineage>
</organism>
<dbReference type="OMA" id="RICTACI"/>
<feature type="domain" description="IPT/TIG" evidence="2">
    <location>
        <begin position="460"/>
        <end position="546"/>
    </location>
</feature>
<dbReference type="InterPro" id="IPR002909">
    <property type="entry name" value="IPT_dom"/>
</dbReference>
<protein>
    <recommendedName>
        <fullName evidence="2">IPT/TIG domain-containing protein</fullName>
    </recommendedName>
</protein>
<dbReference type="InterPro" id="IPR013783">
    <property type="entry name" value="Ig-like_fold"/>
</dbReference>
<dbReference type="CDD" id="cd00102">
    <property type="entry name" value="IPT"/>
    <property type="match status" value="1"/>
</dbReference>
<feature type="region of interest" description="Disordered" evidence="1">
    <location>
        <begin position="405"/>
        <end position="439"/>
    </location>
</feature>
<evidence type="ECO:0000313" key="4">
    <source>
        <dbReference type="Proteomes" id="UP000078561"/>
    </source>
</evidence>
<gene>
    <name evidence="3" type="primary">ABSGL_05020.1 scaffold 6272</name>
</gene>
<dbReference type="Gene3D" id="2.60.40.10">
    <property type="entry name" value="Immunoglobulins"/>
    <property type="match status" value="1"/>
</dbReference>
<reference evidence="3" key="1">
    <citation type="submission" date="2016-04" db="EMBL/GenBank/DDBJ databases">
        <authorList>
            <person name="Evans L.H."/>
            <person name="Alamgir A."/>
            <person name="Owens N."/>
            <person name="Weber N.D."/>
            <person name="Virtaneva K."/>
            <person name="Barbian K."/>
            <person name="Babar A."/>
            <person name="Rosenke K."/>
        </authorList>
    </citation>
    <scope>NUCLEOTIDE SEQUENCE [LARGE SCALE GENOMIC DNA]</scope>
    <source>
        <strain evidence="3">CBS 101.48</strain>
    </source>
</reference>
<feature type="compositionally biased region" description="Low complexity" evidence="1">
    <location>
        <begin position="105"/>
        <end position="116"/>
    </location>
</feature>
<dbReference type="InParanoid" id="A0A168MXN8"/>
<feature type="compositionally biased region" description="Low complexity" evidence="1">
    <location>
        <begin position="405"/>
        <end position="433"/>
    </location>
</feature>
<dbReference type="SUPFAM" id="SSF81296">
    <property type="entry name" value="E set domains"/>
    <property type="match status" value="1"/>
</dbReference>
<accession>A0A168MXN8</accession>
<dbReference type="InterPro" id="IPR057962">
    <property type="entry name" value="SPT23_MGA2_DBD"/>
</dbReference>
<keyword evidence="4" id="KW-1185">Reference proteome</keyword>
<dbReference type="Proteomes" id="UP000078561">
    <property type="component" value="Unassembled WGS sequence"/>
</dbReference>
<dbReference type="OrthoDB" id="71307at2759"/>
<sequence length="603" mass="66758">MNNLIDACPPPASPLDQHDSFYAASKSTATTPLDTSSSPYSTDDNDTNAPFRIRVLGIAEQGAKSRVETQIRLNLELINGQGEKVQDWTHVKLPDPLLTLKRRNASTSTLTNSNTHSNRKRGSSAALDRQHHLHNDATDDFPQDTILHLRASVICESDVTRKVKMCQRCVWREWKRADRKKAGRRLGTTGYDETLMERERKRILLFNSDPLLAFHNGECVLPTRITCYSRHHDERQGFRINFTMYDHQGKLVATGTSPPVMITDDHKNLSKLGDKRRRRRKKKSVSPIQESLPTPEEDSWATFDDSTARQTLVKMEDLTSDIAISSSHQPLSPSAAFESVAMENDEDIIKSMDSLASMAAATPLPSTDSCGFLDPCLFFPTLNTSSPPASMQDLQLFLPSLWSSPSSSPTDSGSPTSSSPSSPLTTTSTIPSPLMYPHYQQPQQPLQQDLIQLPAAASVAPKVERMIPDYASLEGGTEITLLGSNFYDGLTCYFGDQQALTAYWSPTTLVCTVPPCSQPGPVLVTLVEQASFVSTLADPHLVFTYQQPASSGDHLTKPSSELLAYPQGWDDPTLQTLTWQVLNLNMTQNFHDARQIALRLLGL</sequence>
<dbReference type="STRING" id="4829.A0A168MXN8"/>
<dbReference type="InterPro" id="IPR014756">
    <property type="entry name" value="Ig_E-set"/>
</dbReference>